<dbReference type="Pfam" id="PF04326">
    <property type="entry name" value="SLFN_AlbA_2"/>
    <property type="match status" value="1"/>
</dbReference>
<dbReference type="InterPro" id="IPR038461">
    <property type="entry name" value="Schlafen_AlbA_2_dom_sf"/>
</dbReference>
<dbReference type="AlphaFoldDB" id="A0A6C0DI53"/>
<reference evidence="2" key="1">
    <citation type="journal article" date="2020" name="Nature">
        <title>Giant virus diversity and host interactions through global metagenomics.</title>
        <authorList>
            <person name="Schulz F."/>
            <person name="Roux S."/>
            <person name="Paez-Espino D."/>
            <person name="Jungbluth S."/>
            <person name="Walsh D.A."/>
            <person name="Denef V.J."/>
            <person name="McMahon K.D."/>
            <person name="Konstantinidis K.T."/>
            <person name="Eloe-Fadrosh E.A."/>
            <person name="Kyrpides N.C."/>
            <person name="Woyke T."/>
        </authorList>
    </citation>
    <scope>NUCLEOTIDE SEQUENCE</scope>
    <source>
        <strain evidence="2">GVMAG-M-3300023174-189</strain>
    </source>
</reference>
<evidence type="ECO:0000313" key="2">
    <source>
        <dbReference type="EMBL" id="QHT16608.1"/>
    </source>
</evidence>
<feature type="domain" description="Schlafen AlbA-2" evidence="1">
    <location>
        <begin position="19"/>
        <end position="158"/>
    </location>
</feature>
<dbReference type="InterPro" id="IPR007421">
    <property type="entry name" value="Schlafen_AlbA_2_dom"/>
</dbReference>
<accession>A0A6C0DI53</accession>
<name>A0A6C0DI53_9ZZZZ</name>
<dbReference type="Gene3D" id="3.30.950.30">
    <property type="entry name" value="Schlafen, AAA domain"/>
    <property type="match status" value="1"/>
</dbReference>
<proteinExistence type="predicted"/>
<evidence type="ECO:0000259" key="1">
    <source>
        <dbReference type="Pfam" id="PF04326"/>
    </source>
</evidence>
<sequence>MLPILPEKWVYGERVPFQESNLVEFKEVSVFAGLFKNKSLGTSGLPKYRETIIGFLNGGQGYLIMGVKNDGKIIGIENIEDETMDQFKLWIDGCFNTLVYKNGKPIDPSQITIKVNIFPVEGRDSIIIVVEVENRGKIMDIMMRSGTIIYRLNASNFKVSSEPVYRKRDVKGMIQAVHDRMQAIIDEKRKIIERIKDKHDDEIRDVVKNQSKEIREYIEQISKSLYDKYKIEEKESLCSKIMKWFNPSELPLQQGRI</sequence>
<organism evidence="2">
    <name type="scientific">viral metagenome</name>
    <dbReference type="NCBI Taxonomy" id="1070528"/>
    <lineage>
        <taxon>unclassified sequences</taxon>
        <taxon>metagenomes</taxon>
        <taxon>organismal metagenomes</taxon>
    </lineage>
</organism>
<protein>
    <recommendedName>
        <fullName evidence="1">Schlafen AlbA-2 domain-containing protein</fullName>
    </recommendedName>
</protein>
<dbReference type="EMBL" id="MN739626">
    <property type="protein sequence ID" value="QHT16608.1"/>
    <property type="molecule type" value="Genomic_DNA"/>
</dbReference>